<dbReference type="RefSeq" id="WP_145212170.1">
    <property type="nucleotide sequence ID" value="NZ_CP036269.1"/>
</dbReference>
<evidence type="ECO:0000313" key="1">
    <source>
        <dbReference type="EMBL" id="QDT41106.1"/>
    </source>
</evidence>
<accession>A0A517RB46</accession>
<dbReference type="EMBL" id="CP036269">
    <property type="protein sequence ID" value="QDT41106.1"/>
    <property type="molecule type" value="Genomic_DNA"/>
</dbReference>
<dbReference type="KEGG" id="gaz:Pan241w_11650"/>
<sequence>MGKPQLVRVTVKSKHDKDGPFLYEYWNLRMPEWDSGKAGVSGGFVRLCHEDLASNRRVKAEVIRQAGVYLKKSFWDLWDDTIADLMQQANTEVVYI</sequence>
<protein>
    <submittedName>
        <fullName evidence="1">Uncharacterized protein</fullName>
    </submittedName>
</protein>
<name>A0A517RB46_9PLAN</name>
<gene>
    <name evidence="1" type="ORF">Pan241w_11650</name>
</gene>
<reference evidence="1 2" key="1">
    <citation type="submission" date="2019-02" db="EMBL/GenBank/DDBJ databases">
        <title>Deep-cultivation of Planctomycetes and their phenomic and genomic characterization uncovers novel biology.</title>
        <authorList>
            <person name="Wiegand S."/>
            <person name="Jogler M."/>
            <person name="Boedeker C."/>
            <person name="Pinto D."/>
            <person name="Vollmers J."/>
            <person name="Rivas-Marin E."/>
            <person name="Kohn T."/>
            <person name="Peeters S.H."/>
            <person name="Heuer A."/>
            <person name="Rast P."/>
            <person name="Oberbeckmann S."/>
            <person name="Bunk B."/>
            <person name="Jeske O."/>
            <person name="Meyerdierks A."/>
            <person name="Storesund J.E."/>
            <person name="Kallscheuer N."/>
            <person name="Luecker S."/>
            <person name="Lage O.M."/>
            <person name="Pohl T."/>
            <person name="Merkel B.J."/>
            <person name="Hornburger P."/>
            <person name="Mueller R.-W."/>
            <person name="Bruemmer F."/>
            <person name="Labrenz M."/>
            <person name="Spormann A.M."/>
            <person name="Op den Camp H."/>
            <person name="Overmann J."/>
            <person name="Amann R."/>
            <person name="Jetten M.S.M."/>
            <person name="Mascher T."/>
            <person name="Medema M.H."/>
            <person name="Devos D.P."/>
            <person name="Kaster A.-K."/>
            <person name="Ovreas L."/>
            <person name="Rohde M."/>
            <person name="Galperin M.Y."/>
            <person name="Jogler C."/>
        </authorList>
    </citation>
    <scope>NUCLEOTIDE SEQUENCE [LARGE SCALE GENOMIC DNA]</scope>
    <source>
        <strain evidence="1 2">Pan241w</strain>
    </source>
</reference>
<proteinExistence type="predicted"/>
<keyword evidence="2" id="KW-1185">Reference proteome</keyword>
<evidence type="ECO:0000313" key="2">
    <source>
        <dbReference type="Proteomes" id="UP000317171"/>
    </source>
</evidence>
<dbReference type="AlphaFoldDB" id="A0A517RB46"/>
<dbReference type="Proteomes" id="UP000317171">
    <property type="component" value="Chromosome"/>
</dbReference>
<organism evidence="1 2">
    <name type="scientific">Gimesia alba</name>
    <dbReference type="NCBI Taxonomy" id="2527973"/>
    <lineage>
        <taxon>Bacteria</taxon>
        <taxon>Pseudomonadati</taxon>
        <taxon>Planctomycetota</taxon>
        <taxon>Planctomycetia</taxon>
        <taxon>Planctomycetales</taxon>
        <taxon>Planctomycetaceae</taxon>
        <taxon>Gimesia</taxon>
    </lineage>
</organism>